<gene>
    <name evidence="1" type="ORF">UREG_05282</name>
</gene>
<dbReference type="GeneID" id="8442140"/>
<sequence length="113" mass="12521">MVVEEENLVDFEKIESFLFGVAPSSILPDSINGDNNDERAGHGFKIVESMVDVYQNLRRWLICQPDAHARYAVRAPITAMTHHENIDSAVELRSNSASAWGPGAVLLKMDTHG</sequence>
<name>C4JS43_UNCRE</name>
<keyword evidence="2" id="KW-1185">Reference proteome</keyword>
<dbReference type="RefSeq" id="XP_002584593.1">
    <property type="nucleotide sequence ID" value="XM_002584547.1"/>
</dbReference>
<dbReference type="AlphaFoldDB" id="C4JS43"/>
<evidence type="ECO:0000313" key="2">
    <source>
        <dbReference type="Proteomes" id="UP000002058"/>
    </source>
</evidence>
<dbReference type="VEuPathDB" id="FungiDB:UREG_05282"/>
<dbReference type="InParanoid" id="C4JS43"/>
<dbReference type="HOGENOM" id="CLU_2135384_0_0_1"/>
<dbReference type="EMBL" id="CH476617">
    <property type="protein sequence ID" value="EEP80440.1"/>
    <property type="molecule type" value="Genomic_DNA"/>
</dbReference>
<dbReference type="KEGG" id="ure:UREG_05282"/>
<protein>
    <submittedName>
        <fullName evidence="1">Uncharacterized protein</fullName>
    </submittedName>
</protein>
<accession>C4JS43</accession>
<reference evidence="2" key="1">
    <citation type="journal article" date="2009" name="Genome Res.">
        <title>Comparative genomic analyses of the human fungal pathogens Coccidioides and their relatives.</title>
        <authorList>
            <person name="Sharpton T.J."/>
            <person name="Stajich J.E."/>
            <person name="Rounsley S.D."/>
            <person name="Gardner M.J."/>
            <person name="Wortman J.R."/>
            <person name="Jordar V.S."/>
            <person name="Maiti R."/>
            <person name="Kodira C.D."/>
            <person name="Neafsey D.E."/>
            <person name="Zeng Q."/>
            <person name="Hung C.-Y."/>
            <person name="McMahan C."/>
            <person name="Muszewska A."/>
            <person name="Grynberg M."/>
            <person name="Mandel M.A."/>
            <person name="Kellner E.M."/>
            <person name="Barker B.M."/>
            <person name="Galgiani J.N."/>
            <person name="Orbach M.J."/>
            <person name="Kirkland T.N."/>
            <person name="Cole G.T."/>
            <person name="Henn M.R."/>
            <person name="Birren B.W."/>
            <person name="Taylor J.W."/>
        </authorList>
    </citation>
    <scope>NUCLEOTIDE SEQUENCE [LARGE SCALE GENOMIC DNA]</scope>
    <source>
        <strain evidence="2">UAMH 1704</strain>
    </source>
</reference>
<proteinExistence type="predicted"/>
<evidence type="ECO:0000313" key="1">
    <source>
        <dbReference type="EMBL" id="EEP80440.1"/>
    </source>
</evidence>
<dbReference type="Proteomes" id="UP000002058">
    <property type="component" value="Unassembled WGS sequence"/>
</dbReference>
<organism evidence="1 2">
    <name type="scientific">Uncinocarpus reesii (strain UAMH 1704)</name>
    <dbReference type="NCBI Taxonomy" id="336963"/>
    <lineage>
        <taxon>Eukaryota</taxon>
        <taxon>Fungi</taxon>
        <taxon>Dikarya</taxon>
        <taxon>Ascomycota</taxon>
        <taxon>Pezizomycotina</taxon>
        <taxon>Eurotiomycetes</taxon>
        <taxon>Eurotiomycetidae</taxon>
        <taxon>Onygenales</taxon>
        <taxon>Onygenaceae</taxon>
        <taxon>Uncinocarpus</taxon>
    </lineage>
</organism>